<comment type="caution">
    <text evidence="2">The sequence shown here is derived from an EMBL/GenBank/DDBJ whole genome shotgun (WGS) entry which is preliminary data.</text>
</comment>
<evidence type="ECO:0000256" key="1">
    <source>
        <dbReference type="SAM" id="MobiDB-lite"/>
    </source>
</evidence>
<proteinExistence type="predicted"/>
<feature type="compositionally biased region" description="Basic and acidic residues" evidence="1">
    <location>
        <begin position="213"/>
        <end position="223"/>
    </location>
</feature>
<feature type="region of interest" description="Disordered" evidence="1">
    <location>
        <begin position="163"/>
        <end position="265"/>
    </location>
</feature>
<evidence type="ECO:0000313" key="2">
    <source>
        <dbReference type="EMBL" id="CAA2980489.1"/>
    </source>
</evidence>
<name>A0A8S0RKY9_OLEEU</name>
<evidence type="ECO:0000313" key="3">
    <source>
        <dbReference type="Proteomes" id="UP000594638"/>
    </source>
</evidence>
<reference evidence="2 3" key="1">
    <citation type="submission" date="2019-12" db="EMBL/GenBank/DDBJ databases">
        <authorList>
            <person name="Alioto T."/>
            <person name="Alioto T."/>
            <person name="Gomez Garrido J."/>
        </authorList>
    </citation>
    <scope>NUCLEOTIDE SEQUENCE [LARGE SCALE GENOMIC DNA]</scope>
</reference>
<dbReference type="Proteomes" id="UP000594638">
    <property type="component" value="Unassembled WGS sequence"/>
</dbReference>
<feature type="region of interest" description="Disordered" evidence="1">
    <location>
        <begin position="416"/>
        <end position="438"/>
    </location>
</feature>
<protein>
    <submittedName>
        <fullName evidence="2">Uncharacterized protein</fullName>
    </submittedName>
</protein>
<dbReference type="AlphaFoldDB" id="A0A8S0RKY9"/>
<dbReference type="Gramene" id="OE9A119126T1">
    <property type="protein sequence ID" value="OE9A119126C1"/>
    <property type="gene ID" value="OE9A119126"/>
</dbReference>
<sequence length="438" mass="48303">MSGTSARYPREELRKSSRCLLSKWSMTVFTYLRLLRICCTDFGDLGKKISKGKEEEGERDYVHSPRLPHCIAGLAYEALPEVGERFAERVGERLARLLRWSGRKQPQHRTYDAFFKNVKLHVYATLRPTDAEAQLPYFSTLMPYDEPSILILDDIAGTVVMPQFNASGSDDHDGEHAAREDSEKEASEGRRSEKQTSGGDEEKGASGSDPDGGDSKDTGESHGEGSSASEDTRGGARDSSSSPWPPRDPSPERRSTMQVRAIGTSAPSLSRRDVEELLLDQRILFEMRFRIVKLYIQQHVTSECTILREFLGTLCDEGRNGGRHLGFFTRSIVLVSYNFVDVYGGPVEPCPYESDIAIDKGNMQDVAHITPMQDDLNLLVPAASEEVQDAGAMESSNDVEDDDEEADGCNVMDGNGVVTEVPAPGPILKARTGVPTTT</sequence>
<organism evidence="2 3">
    <name type="scientific">Olea europaea subsp. europaea</name>
    <dbReference type="NCBI Taxonomy" id="158383"/>
    <lineage>
        <taxon>Eukaryota</taxon>
        <taxon>Viridiplantae</taxon>
        <taxon>Streptophyta</taxon>
        <taxon>Embryophyta</taxon>
        <taxon>Tracheophyta</taxon>
        <taxon>Spermatophyta</taxon>
        <taxon>Magnoliopsida</taxon>
        <taxon>eudicotyledons</taxon>
        <taxon>Gunneridae</taxon>
        <taxon>Pentapetalae</taxon>
        <taxon>asterids</taxon>
        <taxon>lamiids</taxon>
        <taxon>Lamiales</taxon>
        <taxon>Oleaceae</taxon>
        <taxon>Oleeae</taxon>
        <taxon>Olea</taxon>
    </lineage>
</organism>
<dbReference type="EMBL" id="CACTIH010003648">
    <property type="protein sequence ID" value="CAA2980489.1"/>
    <property type="molecule type" value="Genomic_DNA"/>
</dbReference>
<feature type="compositionally biased region" description="Basic and acidic residues" evidence="1">
    <location>
        <begin position="169"/>
        <end position="204"/>
    </location>
</feature>
<keyword evidence="3" id="KW-1185">Reference proteome</keyword>
<gene>
    <name evidence="2" type="ORF">OLEA9_A119126</name>
</gene>
<accession>A0A8S0RKY9</accession>